<dbReference type="SUPFAM" id="SSF56112">
    <property type="entry name" value="Protein kinase-like (PK-like)"/>
    <property type="match status" value="1"/>
</dbReference>
<evidence type="ECO:0000259" key="1">
    <source>
        <dbReference type="Pfam" id="PF01636"/>
    </source>
</evidence>
<reference evidence="2 3" key="1">
    <citation type="submission" date="2024-09" db="EMBL/GenBank/DDBJ databases">
        <authorList>
            <person name="Sun Q."/>
            <person name="Mori K."/>
        </authorList>
    </citation>
    <scope>NUCLEOTIDE SEQUENCE [LARGE SCALE GENOMIC DNA]</scope>
    <source>
        <strain evidence="2 3">TBRC 2205</strain>
    </source>
</reference>
<evidence type="ECO:0000313" key="3">
    <source>
        <dbReference type="Proteomes" id="UP001589894"/>
    </source>
</evidence>
<dbReference type="InterPro" id="IPR002575">
    <property type="entry name" value="Aminoglycoside_PTrfase"/>
</dbReference>
<dbReference type="RefSeq" id="WP_377352356.1">
    <property type="nucleotide sequence ID" value="NZ_JBHMEF010000008.1"/>
</dbReference>
<dbReference type="GO" id="GO:0016740">
    <property type="term" value="F:transferase activity"/>
    <property type="evidence" value="ECO:0007669"/>
    <property type="project" value="UniProtKB-KW"/>
</dbReference>
<dbReference type="Proteomes" id="UP001589894">
    <property type="component" value="Unassembled WGS sequence"/>
</dbReference>
<organism evidence="2 3">
    <name type="scientific">Plantactinospora siamensis</name>
    <dbReference type="NCBI Taxonomy" id="555372"/>
    <lineage>
        <taxon>Bacteria</taxon>
        <taxon>Bacillati</taxon>
        <taxon>Actinomycetota</taxon>
        <taxon>Actinomycetes</taxon>
        <taxon>Micromonosporales</taxon>
        <taxon>Micromonosporaceae</taxon>
        <taxon>Plantactinospora</taxon>
    </lineage>
</organism>
<proteinExistence type="predicted"/>
<accession>A0ABV6NVN0</accession>
<evidence type="ECO:0000313" key="2">
    <source>
        <dbReference type="EMBL" id="MFC0564830.1"/>
    </source>
</evidence>
<dbReference type="Gene3D" id="3.90.1200.10">
    <property type="match status" value="1"/>
</dbReference>
<dbReference type="Pfam" id="PF01636">
    <property type="entry name" value="APH"/>
    <property type="match status" value="1"/>
</dbReference>
<keyword evidence="3" id="KW-1185">Reference proteome</keyword>
<feature type="domain" description="Aminoglycoside phosphotransferase" evidence="1">
    <location>
        <begin position="132"/>
        <end position="194"/>
    </location>
</feature>
<dbReference type="InterPro" id="IPR011009">
    <property type="entry name" value="Kinase-like_dom_sf"/>
</dbReference>
<name>A0ABV6NVN0_9ACTN</name>
<dbReference type="EMBL" id="JBHLUE010000008">
    <property type="protein sequence ID" value="MFC0564830.1"/>
    <property type="molecule type" value="Genomic_DNA"/>
</dbReference>
<protein>
    <submittedName>
        <fullName evidence="2">Aminoglycoside phosphotransferase family protein</fullName>
        <ecNumber evidence="2">2.7.1.-</ecNumber>
    </submittedName>
</protein>
<keyword evidence="2" id="KW-0808">Transferase</keyword>
<sequence length="279" mass="30755">MLSIQVERSLAAFCVLDADCQGVVAAKGALGFLMTEVPLTGGHLAREVVRVDGAVHRRSSGDNAFSVRVLSHLQAVGYPYAPRRLGVDEEGRDVLTFVPGETTDHPSQRALGAYAQGGKMLRALHDATAGHALAEGQECVIHGDPGPFNTIFQDGLPVAFIDWDSCRPGDPLDDLGYMAWTWCIQTQGHVPIADQARHLRELRDGYADIQSESLIRAIVRRQTELAEAEQANLRNRRHAPERRRHAELAISWAEADRELVVRHEKDLLAALIDPQQPRD</sequence>
<dbReference type="EC" id="2.7.1.-" evidence="2"/>
<gene>
    <name evidence="2" type="ORF">ACFFHU_11880</name>
</gene>
<comment type="caution">
    <text evidence="2">The sequence shown here is derived from an EMBL/GenBank/DDBJ whole genome shotgun (WGS) entry which is preliminary data.</text>
</comment>